<dbReference type="AlphaFoldDB" id="A0A840ER49"/>
<feature type="transmembrane region" description="Helical" evidence="6">
    <location>
        <begin position="112"/>
        <end position="136"/>
    </location>
</feature>
<evidence type="ECO:0000256" key="5">
    <source>
        <dbReference type="ARBA" id="ARBA00023136"/>
    </source>
</evidence>
<evidence type="ECO:0000256" key="6">
    <source>
        <dbReference type="SAM" id="Phobius"/>
    </source>
</evidence>
<feature type="transmembrane region" description="Helical" evidence="6">
    <location>
        <begin position="74"/>
        <end position="92"/>
    </location>
</feature>
<keyword evidence="2" id="KW-1003">Cell membrane</keyword>
<dbReference type="Proteomes" id="UP000553034">
    <property type="component" value="Unassembled WGS sequence"/>
</dbReference>
<dbReference type="PANTHER" id="PTHR30086">
    <property type="entry name" value="ARGININE EXPORTER PROTEIN ARGO"/>
    <property type="match status" value="1"/>
</dbReference>
<evidence type="ECO:0000256" key="1">
    <source>
        <dbReference type="ARBA" id="ARBA00004651"/>
    </source>
</evidence>
<keyword evidence="4 6" id="KW-1133">Transmembrane helix</keyword>
<gene>
    <name evidence="7" type="ORF">GGR32_001738</name>
</gene>
<keyword evidence="5 6" id="KW-0472">Membrane</keyword>
<keyword evidence="3 6" id="KW-0812">Transmembrane</keyword>
<feature type="transmembrane region" description="Helical" evidence="6">
    <location>
        <begin position="148"/>
        <end position="172"/>
    </location>
</feature>
<dbReference type="PANTHER" id="PTHR30086:SF20">
    <property type="entry name" value="ARGININE EXPORTER PROTEIN ARGO-RELATED"/>
    <property type="match status" value="1"/>
</dbReference>
<reference evidence="7 8" key="1">
    <citation type="submission" date="2020-08" db="EMBL/GenBank/DDBJ databases">
        <title>Genomic Encyclopedia of Type Strains, Phase IV (KMG-IV): sequencing the most valuable type-strain genomes for metagenomic binning, comparative biology and taxonomic classification.</title>
        <authorList>
            <person name="Goeker M."/>
        </authorList>
    </citation>
    <scope>NUCLEOTIDE SEQUENCE [LARGE SCALE GENOMIC DNA]</scope>
    <source>
        <strain evidence="7 8">DSM 29568</strain>
    </source>
</reference>
<evidence type="ECO:0000313" key="8">
    <source>
        <dbReference type="Proteomes" id="UP000553034"/>
    </source>
</evidence>
<keyword evidence="8" id="KW-1185">Reference proteome</keyword>
<dbReference type="Pfam" id="PF01810">
    <property type="entry name" value="LysE"/>
    <property type="match status" value="1"/>
</dbReference>
<dbReference type="InterPro" id="IPR001123">
    <property type="entry name" value="LeuE-type"/>
</dbReference>
<comment type="subcellular location">
    <subcellularLocation>
        <location evidence="1">Cell membrane</location>
        <topology evidence="1">Multi-pass membrane protein</topology>
    </subcellularLocation>
</comment>
<evidence type="ECO:0000256" key="2">
    <source>
        <dbReference type="ARBA" id="ARBA00022475"/>
    </source>
</evidence>
<evidence type="ECO:0000256" key="4">
    <source>
        <dbReference type="ARBA" id="ARBA00022989"/>
    </source>
</evidence>
<name>A0A840ER49_9FLAO</name>
<feature type="transmembrane region" description="Helical" evidence="6">
    <location>
        <begin position="6"/>
        <end position="28"/>
    </location>
</feature>
<comment type="caution">
    <text evidence="7">The sequence shown here is derived from an EMBL/GenBank/DDBJ whole genome shotgun (WGS) entry which is preliminary data.</text>
</comment>
<dbReference type="EMBL" id="JACIFO010000006">
    <property type="protein sequence ID" value="MBB4119440.1"/>
    <property type="molecule type" value="Genomic_DNA"/>
</dbReference>
<dbReference type="RefSeq" id="WP_183477788.1">
    <property type="nucleotide sequence ID" value="NZ_JACIFO010000006.1"/>
</dbReference>
<protein>
    <submittedName>
        <fullName evidence="7">Threonine/homoserine/homoserine lactone efflux protein</fullName>
    </submittedName>
</protein>
<proteinExistence type="predicted"/>
<dbReference type="GO" id="GO:0015171">
    <property type="term" value="F:amino acid transmembrane transporter activity"/>
    <property type="evidence" value="ECO:0007669"/>
    <property type="project" value="TreeGrafter"/>
</dbReference>
<accession>A0A840ER49</accession>
<feature type="transmembrane region" description="Helical" evidence="6">
    <location>
        <begin position="40"/>
        <end position="62"/>
    </location>
</feature>
<dbReference type="GO" id="GO:0005886">
    <property type="term" value="C:plasma membrane"/>
    <property type="evidence" value="ECO:0007669"/>
    <property type="project" value="UniProtKB-SubCell"/>
</dbReference>
<sequence length="206" mass="22840">MEVTKLFFTTLFAAFVGVIPPGLVNMTVAKTCLEKGKKSGVVVAIGASIIVFCQAMLAILLAKYIFRHPDVQQNLLRVGLLVFIGLGVYFFLQARKTNHHTKKTKQTSAFSLVKGMTIAGLNVFPIPYFVTISAVFSGDQCCNFSWASIIAFSLAAAIGTFTTLYLYVYFFAKINDKTAVIAKYANYFMAVLMLMLVFITFLRLYI</sequence>
<evidence type="ECO:0000256" key="3">
    <source>
        <dbReference type="ARBA" id="ARBA00022692"/>
    </source>
</evidence>
<organism evidence="7 8">
    <name type="scientific">Mesonia hippocampi</name>
    <dbReference type="NCBI Taxonomy" id="1628250"/>
    <lineage>
        <taxon>Bacteria</taxon>
        <taxon>Pseudomonadati</taxon>
        <taxon>Bacteroidota</taxon>
        <taxon>Flavobacteriia</taxon>
        <taxon>Flavobacteriales</taxon>
        <taxon>Flavobacteriaceae</taxon>
        <taxon>Mesonia</taxon>
    </lineage>
</organism>
<feature type="transmembrane region" description="Helical" evidence="6">
    <location>
        <begin position="184"/>
        <end position="205"/>
    </location>
</feature>
<evidence type="ECO:0000313" key="7">
    <source>
        <dbReference type="EMBL" id="MBB4119440.1"/>
    </source>
</evidence>